<evidence type="ECO:0008006" key="3">
    <source>
        <dbReference type="Google" id="ProtNLM"/>
    </source>
</evidence>
<protein>
    <recommendedName>
        <fullName evidence="3">Nucleoside diphosphate kinase regulator</fullName>
    </recommendedName>
</protein>
<comment type="caution">
    <text evidence="1">The sequence shown here is derived from an EMBL/GenBank/DDBJ whole genome shotgun (WGS) entry which is preliminary data.</text>
</comment>
<reference evidence="1" key="1">
    <citation type="submission" date="2020-02" db="EMBL/GenBank/DDBJ databases">
        <title>Draft genome sequence of Candidatus Afipia apatlaquensis IBT-C3, a potential strain for decolorization of textile dyes.</title>
        <authorList>
            <person name="Sanchez-Reyes A."/>
            <person name="Breton-Deval L."/>
            <person name="Mangelson H."/>
            <person name="Sanchez-Flores A."/>
        </authorList>
    </citation>
    <scope>NUCLEOTIDE SEQUENCE [LARGE SCALE GENOMIC DNA]</scope>
    <source>
        <strain evidence="1">IBT-C3</strain>
    </source>
</reference>
<accession>A0A7C9RJ45</accession>
<dbReference type="EMBL" id="JAAMRR010001335">
    <property type="protein sequence ID" value="NGX98579.1"/>
    <property type="molecule type" value="Genomic_DNA"/>
</dbReference>
<dbReference type="GO" id="GO:0003677">
    <property type="term" value="F:DNA binding"/>
    <property type="evidence" value="ECO:0007669"/>
    <property type="project" value="InterPro"/>
</dbReference>
<dbReference type="Proteomes" id="UP000480266">
    <property type="component" value="Unassembled WGS sequence"/>
</dbReference>
<keyword evidence="2" id="KW-1185">Reference proteome</keyword>
<evidence type="ECO:0000313" key="1">
    <source>
        <dbReference type="EMBL" id="NGX98579.1"/>
    </source>
</evidence>
<dbReference type="AlphaFoldDB" id="A0A7C9RJ45"/>
<sequence>MMSAPVPPISIASADFHLLRQIAVRALEERHPVSGFLVSELNRADVHDTAPLRCVRLDDWVTFYADEGMPLDSRMLVLPVKFRSSHLHVSVLSPLGAALIGLHAGSSMPYVGIDGVRHIVTVENLDPPAGVVSLQQHRAMKFAARGGGNDPDRPGPTAA</sequence>
<gene>
    <name evidence="1" type="ORF">G4V63_26230</name>
</gene>
<organism evidence="1 2">
    <name type="scientific">Candidatus Afipia apatlaquensis</name>
    <dbReference type="NCBI Taxonomy" id="2712852"/>
    <lineage>
        <taxon>Bacteria</taxon>
        <taxon>Pseudomonadati</taxon>
        <taxon>Pseudomonadota</taxon>
        <taxon>Alphaproteobacteria</taxon>
        <taxon>Hyphomicrobiales</taxon>
        <taxon>Nitrobacteraceae</taxon>
        <taxon>Afipia</taxon>
    </lineage>
</organism>
<dbReference type="SUPFAM" id="SSF54534">
    <property type="entry name" value="FKBP-like"/>
    <property type="match status" value="1"/>
</dbReference>
<dbReference type="Gene3D" id="3.10.50.30">
    <property type="entry name" value="Transcription elongation factor, GreA/GreB, C-terminal domain"/>
    <property type="match status" value="1"/>
</dbReference>
<dbReference type="InterPro" id="IPR036953">
    <property type="entry name" value="GreA/GreB_C_sf"/>
</dbReference>
<evidence type="ECO:0000313" key="2">
    <source>
        <dbReference type="Proteomes" id="UP000480266"/>
    </source>
</evidence>
<dbReference type="GO" id="GO:0032784">
    <property type="term" value="P:regulation of DNA-templated transcription elongation"/>
    <property type="evidence" value="ECO:0007669"/>
    <property type="project" value="InterPro"/>
</dbReference>
<name>A0A7C9RJ45_9BRAD</name>
<proteinExistence type="predicted"/>